<proteinExistence type="predicted"/>
<protein>
    <submittedName>
        <fullName evidence="1">Uncharacterized protein</fullName>
    </submittedName>
</protein>
<dbReference type="AlphaFoldDB" id="F6G1W3"/>
<dbReference type="HOGENOM" id="CLU_3295418_0_0_4"/>
<dbReference type="KEGG" id="rsn:RSPO_c01947"/>
<sequence>MASARGFHVKLPIVFQVVPAPGAMSRSHMRHGRRYRSEEV</sequence>
<dbReference type="Proteomes" id="UP000007953">
    <property type="component" value="Chromosome"/>
</dbReference>
<dbReference type="EMBL" id="CP002819">
    <property type="protein sequence ID" value="AEG69246.1"/>
    <property type="molecule type" value="Genomic_DNA"/>
</dbReference>
<evidence type="ECO:0000313" key="2">
    <source>
        <dbReference type="Proteomes" id="UP000007953"/>
    </source>
</evidence>
<accession>F6G1W3</accession>
<organism evidence="1 2">
    <name type="scientific">Ralstonia solanacearum (strain Po82)</name>
    <dbReference type="NCBI Taxonomy" id="1031711"/>
    <lineage>
        <taxon>Bacteria</taxon>
        <taxon>Pseudomonadati</taxon>
        <taxon>Pseudomonadota</taxon>
        <taxon>Betaproteobacteria</taxon>
        <taxon>Burkholderiales</taxon>
        <taxon>Burkholderiaceae</taxon>
        <taxon>Ralstonia</taxon>
        <taxon>Ralstonia solanacearum species complex</taxon>
    </lineage>
</organism>
<evidence type="ECO:0000313" key="1">
    <source>
        <dbReference type="EMBL" id="AEG69246.1"/>
    </source>
</evidence>
<reference evidence="1 2" key="1">
    <citation type="journal article" date="2011" name="J. Bacteriol.">
        <title>Complete genome sequence of the plant pathogen Ralstonia solanacearum strain Po82.</title>
        <authorList>
            <person name="Xu J."/>
            <person name="Zheng H.J."/>
            <person name="Liu L."/>
            <person name="Pan Z.C."/>
            <person name="Prior P."/>
            <person name="Tang B."/>
            <person name="Xu J.S."/>
            <person name="Zhang H."/>
            <person name="Tian Q."/>
            <person name="Zhang L.Q."/>
            <person name="Feng J."/>
        </authorList>
    </citation>
    <scope>NUCLEOTIDE SEQUENCE [LARGE SCALE GENOMIC DNA]</scope>
    <source>
        <strain evidence="1 2">Po82</strain>
    </source>
</reference>
<name>F6G1W3_RALS8</name>
<gene>
    <name evidence="1" type="ordered locus">RSPO_c01947</name>
</gene>